<evidence type="ECO:0000256" key="1">
    <source>
        <dbReference type="SAM" id="MobiDB-lite"/>
    </source>
</evidence>
<gene>
    <name evidence="2" type="ORF">BURPS1710A_A2737</name>
</gene>
<proteinExistence type="predicted"/>
<dbReference type="PIRSF" id="PIRSF029288">
    <property type="entry name" value="SciE_ImpE"/>
    <property type="match status" value="1"/>
</dbReference>
<dbReference type="RefSeq" id="WP_004529725.1">
    <property type="nucleotide sequence ID" value="NZ_CM000833.1"/>
</dbReference>
<sequence>MTTPAFPAPPGARTSARPHDTPLDARLAAAQAAVRARPVDAASRWALFQLLCVTGQWERAVGQLQAYARFAAQHAHIAHAYRDLIRAERFRARVMAGHARPGFVFDAPPWIDDLREALRAQAAGARDEADRARSRALDRAPFVAGRGPDAPFDWIADSDSRFGPVCEVVTAGHDRWLPFADLAGWRLARPGVPLDLVWAPCVLTLADGSVAHGFMPARYPGSELADGSGAPGASAAAHEADAHESAVREADALRLGSRTAWRDVGRTGVFALGRKTWSTSAGDAGLFELHACEFGARARAGAVLGGAAREARGGEAADGCA</sequence>
<organism evidence="2">
    <name type="scientific">Burkholderia pseudomallei 1710a</name>
    <dbReference type="NCBI Taxonomy" id="320371"/>
    <lineage>
        <taxon>Bacteria</taxon>
        <taxon>Pseudomonadati</taxon>
        <taxon>Pseudomonadota</taxon>
        <taxon>Betaproteobacteria</taxon>
        <taxon>Burkholderiales</taxon>
        <taxon>Burkholderiaceae</taxon>
        <taxon>Burkholderia</taxon>
        <taxon>pseudomallei group</taxon>
    </lineage>
</organism>
<dbReference type="InterPro" id="IPR009211">
    <property type="entry name" value="TagJ"/>
</dbReference>
<dbReference type="Proteomes" id="UP000001812">
    <property type="component" value="Chromosome II"/>
</dbReference>
<dbReference type="InterPro" id="IPR011990">
    <property type="entry name" value="TPR-like_helical_dom_sf"/>
</dbReference>
<dbReference type="AlphaFoldDB" id="A0A0E1W702"/>
<dbReference type="Gene3D" id="1.25.40.10">
    <property type="entry name" value="Tetratricopeptide repeat domain"/>
    <property type="match status" value="1"/>
</dbReference>
<feature type="region of interest" description="Disordered" evidence="1">
    <location>
        <begin position="1"/>
        <end position="20"/>
    </location>
</feature>
<name>A0A0E1W702_BURPE</name>
<reference evidence="2" key="1">
    <citation type="submission" date="2009-05" db="EMBL/GenBank/DDBJ databases">
        <authorList>
            <person name="Harkins D.M."/>
            <person name="DeShazer D."/>
            <person name="Woods D.E."/>
            <person name="Brinkac L.M."/>
            <person name="Brown K.A."/>
            <person name="Hung G.C."/>
            <person name="Tuanyok A."/>
            <person name="Zhang B."/>
            <person name="Nierman W.C."/>
        </authorList>
    </citation>
    <scope>NUCLEOTIDE SEQUENCE [LARGE SCALE GENOMIC DNA]</scope>
    <source>
        <strain evidence="2">1710a</strain>
    </source>
</reference>
<feature type="compositionally biased region" description="Pro residues" evidence="1">
    <location>
        <begin position="1"/>
        <end position="10"/>
    </location>
</feature>
<dbReference type="EMBL" id="CM000833">
    <property type="protein sequence ID" value="EET05377.1"/>
    <property type="molecule type" value="Genomic_DNA"/>
</dbReference>
<dbReference type="SUPFAM" id="SSF144059">
    <property type="entry name" value="ImpE-like"/>
    <property type="match status" value="1"/>
</dbReference>
<accession>A0A0E1W702</accession>
<dbReference type="Pfam" id="PF07024">
    <property type="entry name" value="ImpE"/>
    <property type="match status" value="1"/>
</dbReference>
<dbReference type="GeneID" id="93062265"/>
<evidence type="ECO:0000313" key="2">
    <source>
        <dbReference type="EMBL" id="EET05377.1"/>
    </source>
</evidence>
<dbReference type="HOGENOM" id="CLU_087908_1_0_4"/>
<protein>
    <submittedName>
        <fullName evidence="2">ImpE/SciE family protein</fullName>
    </submittedName>
</protein>